<dbReference type="Proteomes" id="UP001501867">
    <property type="component" value="Unassembled WGS sequence"/>
</dbReference>
<sequence>MPADERDAASLIGHVGSPITGGLRPYLLEHFNALRNLYLDAAERHLLVVLWWD</sequence>
<protein>
    <submittedName>
        <fullName evidence="1">Uncharacterized protein</fullName>
    </submittedName>
</protein>
<name>A0ABP3FWD9_9ACTN</name>
<organism evidence="1 2">
    <name type="scientific">Streptomyces polychromogenes</name>
    <dbReference type="NCBI Taxonomy" id="67342"/>
    <lineage>
        <taxon>Bacteria</taxon>
        <taxon>Bacillati</taxon>
        <taxon>Actinomycetota</taxon>
        <taxon>Actinomycetes</taxon>
        <taxon>Kitasatosporales</taxon>
        <taxon>Streptomycetaceae</taxon>
        <taxon>Streptomyces</taxon>
    </lineage>
</organism>
<reference evidence="2" key="1">
    <citation type="journal article" date="2019" name="Int. J. Syst. Evol. Microbiol.">
        <title>The Global Catalogue of Microorganisms (GCM) 10K type strain sequencing project: providing services to taxonomists for standard genome sequencing and annotation.</title>
        <authorList>
            <consortium name="The Broad Institute Genomics Platform"/>
            <consortium name="The Broad Institute Genome Sequencing Center for Infectious Disease"/>
            <person name="Wu L."/>
            <person name="Ma J."/>
        </authorList>
    </citation>
    <scope>NUCLEOTIDE SEQUENCE [LARGE SCALE GENOMIC DNA]</scope>
    <source>
        <strain evidence="2">JCM 4505</strain>
    </source>
</reference>
<comment type="caution">
    <text evidence="1">The sequence shown here is derived from an EMBL/GenBank/DDBJ whole genome shotgun (WGS) entry which is preliminary data.</text>
</comment>
<accession>A0ABP3FWD9</accession>
<evidence type="ECO:0000313" key="1">
    <source>
        <dbReference type="EMBL" id="GAA0325471.1"/>
    </source>
</evidence>
<proteinExistence type="predicted"/>
<gene>
    <name evidence="1" type="ORF">GCM10010302_75740</name>
</gene>
<dbReference type="EMBL" id="BAAABV010000038">
    <property type="protein sequence ID" value="GAA0325471.1"/>
    <property type="molecule type" value="Genomic_DNA"/>
</dbReference>
<keyword evidence="2" id="KW-1185">Reference proteome</keyword>
<evidence type="ECO:0000313" key="2">
    <source>
        <dbReference type="Proteomes" id="UP001501867"/>
    </source>
</evidence>